<reference evidence="2" key="2">
    <citation type="submission" date="2022-03" db="EMBL/GenBank/DDBJ databases">
        <title>Draft title - Genomic analysis of global carrot germplasm unveils the trajectory of domestication and the origin of high carotenoid orange carrot.</title>
        <authorList>
            <person name="Iorizzo M."/>
            <person name="Ellison S."/>
            <person name="Senalik D."/>
            <person name="Macko-Podgorni A."/>
            <person name="Grzebelus D."/>
            <person name="Bostan H."/>
            <person name="Rolling W."/>
            <person name="Curaba J."/>
            <person name="Simon P."/>
        </authorList>
    </citation>
    <scope>NUCLEOTIDE SEQUENCE</scope>
    <source>
        <tissue evidence="2">Leaf</tissue>
    </source>
</reference>
<reference evidence="1" key="1">
    <citation type="journal article" date="2016" name="Nat. Genet.">
        <title>A high-quality carrot genome assembly provides new insights into carotenoid accumulation and asterid genome evolution.</title>
        <authorList>
            <person name="Iorizzo M."/>
            <person name="Ellison S."/>
            <person name="Senalik D."/>
            <person name="Zeng P."/>
            <person name="Satapoomin P."/>
            <person name="Huang J."/>
            <person name="Bowman M."/>
            <person name="Iovene M."/>
            <person name="Sanseverino W."/>
            <person name="Cavagnaro P."/>
            <person name="Yildiz M."/>
            <person name="Macko-Podgorni A."/>
            <person name="Moranska E."/>
            <person name="Grzebelus E."/>
            <person name="Grzebelus D."/>
            <person name="Ashrafi H."/>
            <person name="Zheng Z."/>
            <person name="Cheng S."/>
            <person name="Spooner D."/>
            <person name="Van Deynze A."/>
            <person name="Simon P."/>
        </authorList>
    </citation>
    <scope>NUCLEOTIDE SEQUENCE [LARGE SCALE GENOMIC DNA]</scope>
    <source>
        <tissue evidence="1">Leaf</tissue>
    </source>
</reference>
<evidence type="ECO:0000313" key="2">
    <source>
        <dbReference type="EMBL" id="WOH03373.1"/>
    </source>
</evidence>
<proteinExistence type="predicted"/>
<dbReference type="Gramene" id="KZM89402">
    <property type="protein sequence ID" value="KZM89402"/>
    <property type="gene ID" value="DCAR_023235"/>
</dbReference>
<dbReference type="EMBL" id="LNRQ01000006">
    <property type="protein sequence ID" value="KZM89402.1"/>
    <property type="molecule type" value="Genomic_DNA"/>
</dbReference>
<name>A0A161ZPD1_DAUCS</name>
<gene>
    <name evidence="1" type="ORF">DCAR_023235</name>
    <name evidence="2" type="ORF">DCAR_0622770</name>
</gene>
<sequence>MDEENSFVGMKRLLMKSVIEAGIDYDDDGNVESRIIQDDHTVSTKIMKPILDYYDLRRIKYEEIYGDWRFHDDSDYLSPKEENQVGEKPEEVIDLTAGDEYEQPRQPPQINPPETQRYQHTSSSYQEQIKEILNLYIKVNRDHSKRPCYISRVLDIHVRYKDTNQEIHIKSLSKLKIIVVKKMYIKVTGSLNNLEAQFAEECEAVLGSRKNEDPKLDEKRRETFYGVPGKKFRKERNEMEFRCCSSGHILWFNIDGVRQLGSHALMLRIQEIEDFVETPEEVALVADLNLSVDELKERERKDKEERRVRK</sequence>
<dbReference type="EMBL" id="CP093348">
    <property type="protein sequence ID" value="WOH03373.1"/>
    <property type="molecule type" value="Genomic_DNA"/>
</dbReference>
<dbReference type="Proteomes" id="UP000077755">
    <property type="component" value="Chromosome 6"/>
</dbReference>
<protein>
    <submittedName>
        <fullName evidence="1">Uncharacterized protein</fullName>
    </submittedName>
</protein>
<dbReference type="AlphaFoldDB" id="A0A161ZPD1"/>
<accession>A0A161ZPD1</accession>
<keyword evidence="3" id="KW-1185">Reference proteome</keyword>
<evidence type="ECO:0000313" key="3">
    <source>
        <dbReference type="Proteomes" id="UP000077755"/>
    </source>
</evidence>
<organism evidence="1">
    <name type="scientific">Daucus carota subsp. sativus</name>
    <name type="common">Carrot</name>
    <dbReference type="NCBI Taxonomy" id="79200"/>
    <lineage>
        <taxon>Eukaryota</taxon>
        <taxon>Viridiplantae</taxon>
        <taxon>Streptophyta</taxon>
        <taxon>Embryophyta</taxon>
        <taxon>Tracheophyta</taxon>
        <taxon>Spermatophyta</taxon>
        <taxon>Magnoliopsida</taxon>
        <taxon>eudicotyledons</taxon>
        <taxon>Gunneridae</taxon>
        <taxon>Pentapetalae</taxon>
        <taxon>asterids</taxon>
        <taxon>campanulids</taxon>
        <taxon>Apiales</taxon>
        <taxon>Apiaceae</taxon>
        <taxon>Apioideae</taxon>
        <taxon>Scandiceae</taxon>
        <taxon>Daucinae</taxon>
        <taxon>Daucus</taxon>
        <taxon>Daucus sect. Daucus</taxon>
    </lineage>
</organism>
<evidence type="ECO:0000313" key="1">
    <source>
        <dbReference type="EMBL" id="KZM89402.1"/>
    </source>
</evidence>